<dbReference type="EMBL" id="AONC01000019">
    <property type="protein sequence ID" value="EXJ15881.1"/>
    <property type="molecule type" value="Genomic_DNA"/>
</dbReference>
<reference evidence="1 2" key="1">
    <citation type="submission" date="2012-11" db="EMBL/GenBank/DDBJ databases">
        <title>Genome assembly of Thiorhodococcus sp. AK35.</title>
        <authorList>
            <person name="Nupur N."/>
            <person name="Khatri I."/>
            <person name="Subramanian S."/>
            <person name="Pinnaka A."/>
        </authorList>
    </citation>
    <scope>NUCLEOTIDE SEQUENCE [LARGE SCALE GENOMIC DNA]</scope>
    <source>
        <strain evidence="1 2">AK35</strain>
    </source>
</reference>
<name>W9VFW1_9GAMM</name>
<keyword evidence="2" id="KW-1185">Reference proteome</keyword>
<organism evidence="1 2">
    <name type="scientific">Imhoffiella purpurea</name>
    <dbReference type="NCBI Taxonomy" id="1249627"/>
    <lineage>
        <taxon>Bacteria</taxon>
        <taxon>Pseudomonadati</taxon>
        <taxon>Pseudomonadota</taxon>
        <taxon>Gammaproteobacteria</taxon>
        <taxon>Chromatiales</taxon>
        <taxon>Chromatiaceae</taxon>
        <taxon>Imhoffiella</taxon>
    </lineage>
</organism>
<gene>
    <name evidence="1" type="ORF">D779_0803</name>
</gene>
<evidence type="ECO:0000313" key="1">
    <source>
        <dbReference type="EMBL" id="EXJ15881.1"/>
    </source>
</evidence>
<comment type="caution">
    <text evidence="1">The sequence shown here is derived from an EMBL/GenBank/DDBJ whole genome shotgun (WGS) entry which is preliminary data.</text>
</comment>
<evidence type="ECO:0000313" key="2">
    <source>
        <dbReference type="Proteomes" id="UP000019460"/>
    </source>
</evidence>
<sequence>MTNHGNRHIFCATQMQNTMNTSISKLEYVIPVQTPPVLILLAA</sequence>
<protein>
    <submittedName>
        <fullName evidence="1">Uncharacterized protein</fullName>
    </submittedName>
</protein>
<accession>W9VFW1</accession>
<dbReference type="Proteomes" id="UP000019460">
    <property type="component" value="Unassembled WGS sequence"/>
</dbReference>
<dbReference type="AlphaFoldDB" id="W9VFW1"/>
<proteinExistence type="predicted"/>